<organism evidence="1 2">
    <name type="scientific">Beauveria bassiana D1-5</name>
    <dbReference type="NCBI Taxonomy" id="1245745"/>
    <lineage>
        <taxon>Eukaryota</taxon>
        <taxon>Fungi</taxon>
        <taxon>Dikarya</taxon>
        <taxon>Ascomycota</taxon>
        <taxon>Pezizomycotina</taxon>
        <taxon>Sordariomycetes</taxon>
        <taxon>Hypocreomycetidae</taxon>
        <taxon>Hypocreales</taxon>
        <taxon>Cordycipitaceae</taxon>
        <taxon>Beauveria</taxon>
    </lineage>
</organism>
<accession>A0A0A2VBT6</accession>
<protein>
    <submittedName>
        <fullName evidence="1">Uncharacterized protein</fullName>
    </submittedName>
</protein>
<evidence type="ECO:0000313" key="1">
    <source>
        <dbReference type="EMBL" id="KGQ05356.1"/>
    </source>
</evidence>
<dbReference type="eggNOG" id="ENOG502RJR0">
    <property type="taxonomic scope" value="Eukaryota"/>
</dbReference>
<proteinExistence type="predicted"/>
<dbReference type="EMBL" id="ANFO01000952">
    <property type="protein sequence ID" value="KGQ05356.1"/>
    <property type="molecule type" value="Genomic_DNA"/>
</dbReference>
<dbReference type="Proteomes" id="UP000030106">
    <property type="component" value="Unassembled WGS sequence"/>
</dbReference>
<reference evidence="1 2" key="1">
    <citation type="submission" date="2012-10" db="EMBL/GenBank/DDBJ databases">
        <title>Genome sequencing and analysis of entomopathogenic fungi Beauveria bassiana D1-5.</title>
        <authorList>
            <person name="Li Q."/>
            <person name="Wang L."/>
            <person name="Zhang Z."/>
            <person name="Wang Q."/>
            <person name="Ren J."/>
            <person name="Wang M."/>
            <person name="Xu W."/>
            <person name="Wang J."/>
            <person name="Lu Y."/>
            <person name="Du Q."/>
            <person name="Sun Z."/>
        </authorList>
    </citation>
    <scope>NUCLEOTIDE SEQUENCE [LARGE SCALE GENOMIC DNA]</scope>
    <source>
        <strain evidence="1 2">D1-5</strain>
    </source>
</reference>
<name>A0A0A2VBT6_BEABA</name>
<gene>
    <name evidence="1" type="ORF">BBAD15_g9381</name>
</gene>
<dbReference type="STRING" id="1245745.A0A0A2VBT6"/>
<dbReference type="AlphaFoldDB" id="A0A0A2VBT6"/>
<dbReference type="InterPro" id="IPR035186">
    <property type="entry name" value="DUF5308"/>
</dbReference>
<dbReference type="HOGENOM" id="CLU_088991_0_0_1"/>
<sequence>MADLPSQHPSLSLHLADDTLTPLITSSRSRAHLASLTSLAASALVGQAAAQRVGMGAVERIVVEYPPASAAAAVVVQSYLQAPEAAGGAAAVAGSEEEQVPRLVGVVVAKNPQDAKEAKRAAARLEKVGRELQSRWSGTSSS</sequence>
<comment type="caution">
    <text evidence="1">The sequence shown here is derived from an EMBL/GenBank/DDBJ whole genome shotgun (WGS) entry which is preliminary data.</text>
</comment>
<dbReference type="Pfam" id="PF17233">
    <property type="entry name" value="DUF5308"/>
    <property type="match status" value="1"/>
</dbReference>
<evidence type="ECO:0000313" key="2">
    <source>
        <dbReference type="Proteomes" id="UP000030106"/>
    </source>
</evidence>